<dbReference type="PANTHER" id="PTHR44169">
    <property type="entry name" value="NADPH-DEPENDENT 1-ACYLDIHYDROXYACETONE PHOSPHATE REDUCTASE"/>
    <property type="match status" value="1"/>
</dbReference>
<gene>
    <name evidence="6" type="primary">AYR1_1</name>
    <name evidence="6" type="ORF">HRR80_001571</name>
</gene>
<dbReference type="Proteomes" id="UP001161757">
    <property type="component" value="Unassembled WGS sequence"/>
</dbReference>
<organism evidence="6 7">
    <name type="scientific">Exophiala dermatitidis</name>
    <name type="common">Black yeast-like fungus</name>
    <name type="synonym">Wangiella dermatitidis</name>
    <dbReference type="NCBI Taxonomy" id="5970"/>
    <lineage>
        <taxon>Eukaryota</taxon>
        <taxon>Fungi</taxon>
        <taxon>Dikarya</taxon>
        <taxon>Ascomycota</taxon>
        <taxon>Pezizomycotina</taxon>
        <taxon>Eurotiomycetes</taxon>
        <taxon>Chaetothyriomycetidae</taxon>
        <taxon>Chaetothyriales</taxon>
        <taxon>Herpotrichiellaceae</taxon>
        <taxon>Exophiala</taxon>
    </lineage>
</organism>
<keyword evidence="5" id="KW-0472">Membrane</keyword>
<sequence length="302" mass="33308">MTSTDTRKTVLITGCAPGGIGHALSLAFHSKGLRVFATARSTSQLTSLSEKGIETLPLVVDDDESILSCVASVEKLTGGRGLDYLVNNAGVSYVMPALDIDLAEAKRIFDVNVFAVMRLCQVFAPLLILAQGTIVMTGSLAGVIPYVFGSVYNASKAALHAYANTLRVEMAPLGVKVITVVTGGVKSRINAHVTRVLPDQSVYSPVEQDYLRRQGHSQEGAMPAEAYAESVVRQVLPGAGPWPWRWLLREARRNWIWEGNKSWLVYWLAGGYTWSGVFDWYFLRIFQLWKVKRNNNEKQKTS</sequence>
<evidence type="ECO:0000313" key="7">
    <source>
        <dbReference type="Proteomes" id="UP001161757"/>
    </source>
</evidence>
<dbReference type="GO" id="GO:0005811">
    <property type="term" value="C:lipid droplet"/>
    <property type="evidence" value="ECO:0007669"/>
    <property type="project" value="TreeGrafter"/>
</dbReference>
<keyword evidence="5" id="KW-1133">Transmembrane helix</keyword>
<dbReference type="FunFam" id="3.40.50.720:FF:000261">
    <property type="entry name" value="NADPH-dependent 1-acyldihydroxyacetone phosphate reductase"/>
    <property type="match status" value="1"/>
</dbReference>
<dbReference type="PRINTS" id="PR00081">
    <property type="entry name" value="GDHRDH"/>
</dbReference>
<dbReference type="InterPro" id="IPR036291">
    <property type="entry name" value="NAD(P)-bd_dom_sf"/>
</dbReference>
<evidence type="ECO:0000256" key="2">
    <source>
        <dbReference type="ARBA" id="ARBA00022857"/>
    </source>
</evidence>
<dbReference type="Pfam" id="PF00106">
    <property type="entry name" value="adh_short"/>
    <property type="match status" value="1"/>
</dbReference>
<name>A0AAN6IYL1_EXODE</name>
<comment type="similarity">
    <text evidence="1 4">Belongs to the short-chain dehydrogenases/reductases (SDR) family.</text>
</comment>
<evidence type="ECO:0000256" key="4">
    <source>
        <dbReference type="RuleBase" id="RU000363"/>
    </source>
</evidence>
<feature type="transmembrane region" description="Helical" evidence="5">
    <location>
        <begin position="263"/>
        <end position="283"/>
    </location>
</feature>
<keyword evidence="5" id="KW-0812">Transmembrane</keyword>
<dbReference type="GO" id="GO:0004806">
    <property type="term" value="F:triacylglycerol lipase activity"/>
    <property type="evidence" value="ECO:0007669"/>
    <property type="project" value="TreeGrafter"/>
</dbReference>
<dbReference type="InterPro" id="IPR020904">
    <property type="entry name" value="Sc_DH/Rdtase_CS"/>
</dbReference>
<feature type="transmembrane region" description="Helical" evidence="5">
    <location>
        <begin position="126"/>
        <end position="148"/>
    </location>
</feature>
<reference evidence="6" key="1">
    <citation type="submission" date="2023-01" db="EMBL/GenBank/DDBJ databases">
        <title>Exophiala dermititidis isolated from Cystic Fibrosis Patient.</title>
        <authorList>
            <person name="Kurbessoian T."/>
            <person name="Crocker A."/>
            <person name="Murante D."/>
            <person name="Hogan D.A."/>
            <person name="Stajich J.E."/>
        </authorList>
    </citation>
    <scope>NUCLEOTIDE SEQUENCE</scope>
    <source>
        <strain evidence="6">Ex8</strain>
    </source>
</reference>
<dbReference type="PANTHER" id="PTHR44169:SF15">
    <property type="entry name" value="CHAIN DEHYDROGENASE_REDUCTASE (AYR1), PUTATIVE (AFU_ORTHOLOGUE AFUA_4G04530)-RELATED"/>
    <property type="match status" value="1"/>
</dbReference>
<comment type="caution">
    <text evidence="6">The sequence shown here is derived from an EMBL/GenBank/DDBJ whole genome shotgun (WGS) entry which is preliminary data.</text>
</comment>
<dbReference type="GO" id="GO:0000140">
    <property type="term" value="F:acylglycerone-phosphate reductase (NADP+) activity"/>
    <property type="evidence" value="ECO:0007669"/>
    <property type="project" value="UniProtKB-EC"/>
</dbReference>
<evidence type="ECO:0000256" key="5">
    <source>
        <dbReference type="SAM" id="Phobius"/>
    </source>
</evidence>
<dbReference type="GO" id="GO:0006654">
    <property type="term" value="P:phosphatidic acid biosynthetic process"/>
    <property type="evidence" value="ECO:0007669"/>
    <property type="project" value="TreeGrafter"/>
</dbReference>
<protein>
    <submittedName>
        <fullName evidence="6">NADPH-dependent 1-acyl dihydroxyacetone phosphate reductase</fullName>
        <ecNumber evidence="6">1.1.1.101</ecNumber>
    </submittedName>
</protein>
<evidence type="ECO:0000256" key="3">
    <source>
        <dbReference type="ARBA" id="ARBA00023002"/>
    </source>
</evidence>
<accession>A0AAN6IYL1</accession>
<evidence type="ECO:0000313" key="6">
    <source>
        <dbReference type="EMBL" id="KAJ8994873.1"/>
    </source>
</evidence>
<keyword evidence="2" id="KW-0521">NADP</keyword>
<dbReference type="AlphaFoldDB" id="A0AAN6IYL1"/>
<dbReference type="CDD" id="cd05374">
    <property type="entry name" value="17beta-HSD-like_SDR_c"/>
    <property type="match status" value="1"/>
</dbReference>
<keyword evidence="3 6" id="KW-0560">Oxidoreductase</keyword>
<dbReference type="PRINTS" id="PR00080">
    <property type="entry name" value="SDRFAMILY"/>
</dbReference>
<evidence type="ECO:0000256" key="1">
    <source>
        <dbReference type="ARBA" id="ARBA00006484"/>
    </source>
</evidence>
<dbReference type="SUPFAM" id="SSF51735">
    <property type="entry name" value="NAD(P)-binding Rossmann-fold domains"/>
    <property type="match status" value="1"/>
</dbReference>
<dbReference type="Gene3D" id="3.40.50.720">
    <property type="entry name" value="NAD(P)-binding Rossmann-like Domain"/>
    <property type="match status" value="1"/>
</dbReference>
<dbReference type="EMBL" id="JAJGCB010000002">
    <property type="protein sequence ID" value="KAJ8994873.1"/>
    <property type="molecule type" value="Genomic_DNA"/>
</dbReference>
<dbReference type="PROSITE" id="PS00061">
    <property type="entry name" value="ADH_SHORT"/>
    <property type="match status" value="1"/>
</dbReference>
<dbReference type="GO" id="GO:0005783">
    <property type="term" value="C:endoplasmic reticulum"/>
    <property type="evidence" value="ECO:0007669"/>
    <property type="project" value="TreeGrafter"/>
</dbReference>
<dbReference type="InterPro" id="IPR002347">
    <property type="entry name" value="SDR_fam"/>
</dbReference>
<dbReference type="EC" id="1.1.1.101" evidence="6"/>
<dbReference type="GO" id="GO:0019433">
    <property type="term" value="P:triglyceride catabolic process"/>
    <property type="evidence" value="ECO:0007669"/>
    <property type="project" value="TreeGrafter"/>
</dbReference>
<proteinExistence type="inferred from homology"/>